<protein>
    <recommendedName>
        <fullName evidence="10">Arginine biosynthesis bifunctional protein ArgJ</fullName>
    </recommendedName>
    <domain>
        <recommendedName>
            <fullName evidence="10">Glutamate N-acetyltransferase</fullName>
            <ecNumber evidence="10">2.3.1.35</ecNumber>
        </recommendedName>
        <alternativeName>
            <fullName evidence="10">Ornithine acetyltransferase</fullName>
            <shortName evidence="10">OATase</shortName>
        </alternativeName>
        <alternativeName>
            <fullName evidence="10">Ornithine transacetylase</fullName>
        </alternativeName>
    </domain>
    <domain>
        <recommendedName>
            <fullName evidence="10">Amino-acid acetyltransferase</fullName>
            <ecNumber evidence="10">2.3.1.1</ecNumber>
        </recommendedName>
        <alternativeName>
            <fullName evidence="10">N-acetylglutamate synthase</fullName>
            <shortName evidence="10">AGSase</shortName>
        </alternativeName>
    </domain>
    <component>
        <recommendedName>
            <fullName evidence="10">Arginine biosynthesis bifunctional protein ArgJ alpha chain</fullName>
        </recommendedName>
    </component>
    <component>
        <recommendedName>
            <fullName evidence="10">Arginine biosynthesis bifunctional protein ArgJ beta chain</fullName>
        </recommendedName>
    </component>
</protein>
<dbReference type="OrthoDB" id="9804242at2"/>
<evidence type="ECO:0000256" key="3">
    <source>
        <dbReference type="ARBA" id="ARBA00011475"/>
    </source>
</evidence>
<dbReference type="GO" id="GO:0004358">
    <property type="term" value="F:L-glutamate N-acetyltransferase activity, acting on acetyl-L-ornithine as donor"/>
    <property type="evidence" value="ECO:0007669"/>
    <property type="project" value="UniProtKB-UniRule"/>
</dbReference>
<keyword evidence="4 10" id="KW-0963">Cytoplasm</keyword>
<evidence type="ECO:0000313" key="11">
    <source>
        <dbReference type="EMBL" id="QDU34197.1"/>
    </source>
</evidence>
<dbReference type="CDD" id="cd02152">
    <property type="entry name" value="OAT"/>
    <property type="match status" value="1"/>
</dbReference>
<dbReference type="RefSeq" id="WP_145077846.1">
    <property type="nucleotide sequence ID" value="NZ_CP036425.1"/>
</dbReference>
<dbReference type="PANTHER" id="PTHR23100">
    <property type="entry name" value="ARGININE BIOSYNTHESIS BIFUNCTIONAL PROTEIN ARGJ"/>
    <property type="match status" value="1"/>
</dbReference>
<dbReference type="EC" id="2.3.1.1" evidence="10"/>
<reference evidence="11 12" key="1">
    <citation type="submission" date="2019-02" db="EMBL/GenBank/DDBJ databases">
        <title>Deep-cultivation of Planctomycetes and their phenomic and genomic characterization uncovers novel biology.</title>
        <authorList>
            <person name="Wiegand S."/>
            <person name="Jogler M."/>
            <person name="Boedeker C."/>
            <person name="Pinto D."/>
            <person name="Vollmers J."/>
            <person name="Rivas-Marin E."/>
            <person name="Kohn T."/>
            <person name="Peeters S.H."/>
            <person name="Heuer A."/>
            <person name="Rast P."/>
            <person name="Oberbeckmann S."/>
            <person name="Bunk B."/>
            <person name="Jeske O."/>
            <person name="Meyerdierks A."/>
            <person name="Storesund J.E."/>
            <person name="Kallscheuer N."/>
            <person name="Luecker S."/>
            <person name="Lage O.M."/>
            <person name="Pohl T."/>
            <person name="Merkel B.J."/>
            <person name="Hornburger P."/>
            <person name="Mueller R.-W."/>
            <person name="Bruemmer F."/>
            <person name="Labrenz M."/>
            <person name="Spormann A.M."/>
            <person name="Op den Camp H."/>
            <person name="Overmann J."/>
            <person name="Amann R."/>
            <person name="Jetten M.S.M."/>
            <person name="Mascher T."/>
            <person name="Medema M.H."/>
            <person name="Devos D.P."/>
            <person name="Kaster A.-K."/>
            <person name="Ovreas L."/>
            <person name="Rohde M."/>
            <person name="Galperin M.Y."/>
            <person name="Jogler C."/>
        </authorList>
    </citation>
    <scope>NUCLEOTIDE SEQUENCE [LARGE SCALE GENOMIC DNA]</scope>
    <source>
        <strain evidence="11 12">KS4</strain>
    </source>
</reference>
<proteinExistence type="inferred from homology"/>
<dbReference type="InterPro" id="IPR016117">
    <property type="entry name" value="ArgJ-like_dom_sf"/>
</dbReference>
<accession>A0A517YVF5</accession>
<dbReference type="EMBL" id="CP036425">
    <property type="protein sequence ID" value="QDU34197.1"/>
    <property type="molecule type" value="Genomic_DNA"/>
</dbReference>
<keyword evidence="8 10" id="KW-0068">Autocatalytic cleavage</keyword>
<feature type="site" description="Involved in the stabilization of negative charge on the oxyanion by the formation of the oxyanion hole" evidence="10">
    <location>
        <position position="119"/>
    </location>
</feature>
<keyword evidence="7 10" id="KW-0808">Transferase</keyword>
<feature type="binding site" evidence="10">
    <location>
        <position position="282"/>
    </location>
    <ligand>
        <name>substrate</name>
    </ligand>
</feature>
<name>A0A517YVF5_9BACT</name>
<evidence type="ECO:0000256" key="8">
    <source>
        <dbReference type="ARBA" id="ARBA00022813"/>
    </source>
</evidence>
<evidence type="ECO:0000256" key="5">
    <source>
        <dbReference type="ARBA" id="ARBA00022571"/>
    </source>
</evidence>
<keyword evidence="9 10" id="KW-0012">Acyltransferase</keyword>
<evidence type="ECO:0000256" key="1">
    <source>
        <dbReference type="ARBA" id="ARBA00004496"/>
    </source>
</evidence>
<dbReference type="InterPro" id="IPR042195">
    <property type="entry name" value="ArgJ_beta_C"/>
</dbReference>
<dbReference type="PANTHER" id="PTHR23100:SF0">
    <property type="entry name" value="ARGININE BIOSYNTHESIS BIFUNCTIONAL PROTEIN ARGJ, MITOCHONDRIAL"/>
    <property type="match status" value="1"/>
</dbReference>
<dbReference type="NCBIfam" id="TIGR00120">
    <property type="entry name" value="ArgJ"/>
    <property type="match status" value="1"/>
</dbReference>
<feature type="active site" description="Nucleophile" evidence="10">
    <location>
        <position position="196"/>
    </location>
</feature>
<evidence type="ECO:0000256" key="7">
    <source>
        <dbReference type="ARBA" id="ARBA00022679"/>
    </source>
</evidence>
<dbReference type="InterPro" id="IPR002813">
    <property type="entry name" value="Arg_biosynth_ArgJ"/>
</dbReference>
<dbReference type="NCBIfam" id="NF003802">
    <property type="entry name" value="PRK05388.1"/>
    <property type="match status" value="1"/>
</dbReference>
<comment type="subcellular location">
    <subcellularLocation>
        <location evidence="1 10">Cytoplasm</location>
    </subcellularLocation>
</comment>
<keyword evidence="5 10" id="KW-0055">Arginine biosynthesis</keyword>
<dbReference type="Gene3D" id="3.60.70.12">
    <property type="entry name" value="L-amino peptidase D-ALA esterase/amidase"/>
    <property type="match status" value="1"/>
</dbReference>
<evidence type="ECO:0000256" key="10">
    <source>
        <dbReference type="HAMAP-Rule" id="MF_01106"/>
    </source>
</evidence>
<dbReference type="FunFam" id="3.10.20.340:FF:000003">
    <property type="entry name" value="Arginine biosynthesis bifunctional protein ArgJ"/>
    <property type="match status" value="1"/>
</dbReference>
<feature type="binding site" evidence="10">
    <location>
        <position position="185"/>
    </location>
    <ligand>
        <name>substrate</name>
    </ligand>
</feature>
<keyword evidence="6 10" id="KW-0028">Amino-acid biosynthesis</keyword>
<feature type="binding site" evidence="10">
    <location>
        <position position="196"/>
    </location>
    <ligand>
        <name>substrate</name>
    </ligand>
</feature>
<dbReference type="UniPathway" id="UPA00068">
    <property type="reaction ID" value="UER00106"/>
</dbReference>
<dbReference type="Pfam" id="PF01960">
    <property type="entry name" value="ArgJ"/>
    <property type="match status" value="1"/>
</dbReference>
<dbReference type="Gene3D" id="3.10.20.340">
    <property type="entry name" value="ArgJ beta chain, C-terminal domain"/>
    <property type="match status" value="1"/>
</dbReference>
<comment type="pathway">
    <text evidence="10">Amino-acid biosynthesis; L-arginine biosynthesis; L-ornithine and N-acetyl-L-glutamate from L-glutamate and N(2)-acetyl-L-ornithine (cyclic): step 1/1.</text>
</comment>
<comment type="catalytic activity">
    <reaction evidence="10">
        <text>N(2)-acetyl-L-ornithine + L-glutamate = N-acetyl-L-glutamate + L-ornithine</text>
        <dbReference type="Rhea" id="RHEA:15349"/>
        <dbReference type="ChEBI" id="CHEBI:29985"/>
        <dbReference type="ChEBI" id="CHEBI:44337"/>
        <dbReference type="ChEBI" id="CHEBI:46911"/>
        <dbReference type="ChEBI" id="CHEBI:57805"/>
        <dbReference type="EC" id="2.3.1.35"/>
    </reaction>
</comment>
<dbReference type="GO" id="GO:0006526">
    <property type="term" value="P:L-arginine biosynthetic process"/>
    <property type="evidence" value="ECO:0007669"/>
    <property type="project" value="UniProtKB-UniRule"/>
</dbReference>
<dbReference type="Proteomes" id="UP000317369">
    <property type="component" value="Chromosome"/>
</dbReference>
<evidence type="ECO:0000313" key="12">
    <source>
        <dbReference type="Proteomes" id="UP000317369"/>
    </source>
</evidence>
<keyword evidence="10" id="KW-0511">Multifunctional enzyme</keyword>
<comment type="pathway">
    <text evidence="10">Amino-acid biosynthesis; L-arginine biosynthesis; N(2)-acetyl-L-ornithine from L-glutamate: step 1/4.</text>
</comment>
<feature type="site" description="Involved in the stabilization of negative charge on the oxyanion by the formation of the oxyanion hole" evidence="10">
    <location>
        <position position="120"/>
    </location>
</feature>
<feature type="site" description="Cleavage; by autolysis" evidence="10">
    <location>
        <begin position="195"/>
        <end position="196"/>
    </location>
</feature>
<evidence type="ECO:0000256" key="6">
    <source>
        <dbReference type="ARBA" id="ARBA00022605"/>
    </source>
</evidence>
<keyword evidence="12" id="KW-1185">Reference proteome</keyword>
<evidence type="ECO:0000256" key="2">
    <source>
        <dbReference type="ARBA" id="ARBA00006774"/>
    </source>
</evidence>
<dbReference type="GO" id="GO:0004042">
    <property type="term" value="F:L-glutamate N-acetyltransferase activity"/>
    <property type="evidence" value="ECO:0007669"/>
    <property type="project" value="UniProtKB-UniRule"/>
</dbReference>
<dbReference type="FunFam" id="3.60.70.12:FF:000001">
    <property type="entry name" value="Arginine biosynthesis bifunctional protein ArgJ, chloroplastic"/>
    <property type="match status" value="1"/>
</dbReference>
<organism evidence="11 12">
    <name type="scientific">Poriferisphaera corsica</name>
    <dbReference type="NCBI Taxonomy" id="2528020"/>
    <lineage>
        <taxon>Bacteria</taxon>
        <taxon>Pseudomonadati</taxon>
        <taxon>Planctomycetota</taxon>
        <taxon>Phycisphaerae</taxon>
        <taxon>Phycisphaerales</taxon>
        <taxon>Phycisphaeraceae</taxon>
        <taxon>Poriferisphaera</taxon>
    </lineage>
</organism>
<dbReference type="EC" id="2.3.1.35" evidence="10"/>
<feature type="binding site" evidence="10">
    <location>
        <position position="412"/>
    </location>
    <ligand>
        <name>substrate</name>
    </ligand>
</feature>
<feature type="binding site" evidence="10">
    <location>
        <position position="407"/>
    </location>
    <ligand>
        <name>substrate</name>
    </ligand>
</feature>
<dbReference type="GO" id="GO:0006592">
    <property type="term" value="P:ornithine biosynthetic process"/>
    <property type="evidence" value="ECO:0007669"/>
    <property type="project" value="TreeGrafter"/>
</dbReference>
<evidence type="ECO:0000256" key="9">
    <source>
        <dbReference type="ARBA" id="ARBA00023315"/>
    </source>
</evidence>
<evidence type="ECO:0000256" key="4">
    <source>
        <dbReference type="ARBA" id="ARBA00022490"/>
    </source>
</evidence>
<gene>
    <name evidence="10 11" type="primary">argJ</name>
    <name evidence="11" type="ORF">KS4_22600</name>
</gene>
<feature type="chain" id="PRO_5023520232" description="Arginine biosynthesis bifunctional protein ArgJ beta chain" evidence="10">
    <location>
        <begin position="196"/>
        <end position="412"/>
    </location>
</feature>
<sequence>MSAIQDNQIHPGSITLPRGFRAGSATAGIKVSGKPDITVIAADRPVVAAGVFTRNTIKGAPVLIGMQHIRDGKLQAIVVNSGNSNVCTGDQGLADATEMCELVAKHLGCKTTDVLPSSTGVIGRPLPMDKIRAGINDALDQINSGKEADHDAAVAILTTDLVAKEASRTVTLTDGSTITLGGIAKGSGMIAPNMATMLAYITTDCDIDSNMLSQALKQAVSQSFNRITVDSDTSTSDTVIVLASGDAKNKTIARECTDYETFVEALISLSKELAYMIIEDGEGAERIFKVIVKNAATIDDADAIGRAVADSPLVKAAVHGKDPNWGRLAMAMGKTGIAYDATKLRISIGDIDVFSAGMPIEMDKDNQSTLENMMSQKEITFTFDLANGNQTVEWLGCDLSRDYIAINADYTT</sequence>
<comment type="subunit">
    <text evidence="3 10">Heterotetramer of two alpha and two beta chains.</text>
</comment>
<comment type="function">
    <text evidence="10">Catalyzes two activities which are involved in the cyclic version of arginine biosynthesis: the synthesis of N-acetylglutamate from glutamate and acetyl-CoA as the acetyl donor, and of ornithine by transacetylation between N(2)-acetylornithine and glutamate.</text>
</comment>
<feature type="binding site" evidence="10">
    <location>
        <position position="158"/>
    </location>
    <ligand>
        <name>substrate</name>
    </ligand>
</feature>
<dbReference type="GO" id="GO:0005737">
    <property type="term" value="C:cytoplasm"/>
    <property type="evidence" value="ECO:0007669"/>
    <property type="project" value="UniProtKB-SubCell"/>
</dbReference>
<feature type="chain" id="PRO_5023520233" description="Arginine biosynthesis bifunctional protein ArgJ alpha chain" evidence="10">
    <location>
        <begin position="1"/>
        <end position="195"/>
    </location>
</feature>
<dbReference type="KEGG" id="pcor:KS4_22600"/>
<dbReference type="AlphaFoldDB" id="A0A517YVF5"/>
<comment type="similarity">
    <text evidence="2 10">Belongs to the ArgJ family.</text>
</comment>
<dbReference type="SUPFAM" id="SSF56266">
    <property type="entry name" value="DmpA/ArgJ-like"/>
    <property type="match status" value="1"/>
</dbReference>
<dbReference type="HAMAP" id="MF_01106">
    <property type="entry name" value="ArgJ"/>
    <property type="match status" value="1"/>
</dbReference>
<comment type="catalytic activity">
    <reaction evidence="10">
        <text>L-glutamate + acetyl-CoA = N-acetyl-L-glutamate + CoA + H(+)</text>
        <dbReference type="Rhea" id="RHEA:24292"/>
        <dbReference type="ChEBI" id="CHEBI:15378"/>
        <dbReference type="ChEBI" id="CHEBI:29985"/>
        <dbReference type="ChEBI" id="CHEBI:44337"/>
        <dbReference type="ChEBI" id="CHEBI:57287"/>
        <dbReference type="ChEBI" id="CHEBI:57288"/>
        <dbReference type="EC" id="2.3.1.1"/>
    </reaction>
</comment>